<name>A0ABQ5V4L7_9PROT</name>
<reference evidence="2" key="2">
    <citation type="submission" date="2023-01" db="EMBL/GenBank/DDBJ databases">
        <title>Draft genome sequence of Algimonas porphyrae strain NBRC 108216.</title>
        <authorList>
            <person name="Sun Q."/>
            <person name="Mori K."/>
        </authorList>
    </citation>
    <scope>NUCLEOTIDE SEQUENCE</scope>
    <source>
        <strain evidence="2">NBRC 108216</strain>
    </source>
</reference>
<keyword evidence="3" id="KW-1185">Reference proteome</keyword>
<comment type="caution">
    <text evidence="2">The sequence shown here is derived from an EMBL/GenBank/DDBJ whole genome shotgun (WGS) entry which is preliminary data.</text>
</comment>
<evidence type="ECO:0000256" key="1">
    <source>
        <dbReference type="SAM" id="Phobius"/>
    </source>
</evidence>
<keyword evidence="1" id="KW-0472">Membrane</keyword>
<evidence type="ECO:0000313" key="2">
    <source>
        <dbReference type="EMBL" id="GLQ21620.1"/>
    </source>
</evidence>
<feature type="transmembrane region" description="Helical" evidence="1">
    <location>
        <begin position="6"/>
        <end position="26"/>
    </location>
</feature>
<protein>
    <submittedName>
        <fullName evidence="2">Uncharacterized protein</fullName>
    </submittedName>
</protein>
<evidence type="ECO:0000313" key="3">
    <source>
        <dbReference type="Proteomes" id="UP001161390"/>
    </source>
</evidence>
<dbReference type="Proteomes" id="UP001161390">
    <property type="component" value="Unassembled WGS sequence"/>
</dbReference>
<organism evidence="2 3">
    <name type="scientific">Algimonas porphyrae</name>
    <dbReference type="NCBI Taxonomy" id="1128113"/>
    <lineage>
        <taxon>Bacteria</taxon>
        <taxon>Pseudomonadati</taxon>
        <taxon>Pseudomonadota</taxon>
        <taxon>Alphaproteobacteria</taxon>
        <taxon>Maricaulales</taxon>
        <taxon>Robiginitomaculaceae</taxon>
        <taxon>Algimonas</taxon>
    </lineage>
</organism>
<reference evidence="2" key="1">
    <citation type="journal article" date="2014" name="Int. J. Syst. Evol. Microbiol.">
        <title>Complete genome of a new Firmicutes species belonging to the dominant human colonic microbiota ('Ruminococcus bicirculans') reveals two chromosomes and a selective capacity to utilize plant glucans.</title>
        <authorList>
            <consortium name="NISC Comparative Sequencing Program"/>
            <person name="Wegmann U."/>
            <person name="Louis P."/>
            <person name="Goesmann A."/>
            <person name="Henrissat B."/>
            <person name="Duncan S.H."/>
            <person name="Flint H.J."/>
        </authorList>
    </citation>
    <scope>NUCLEOTIDE SEQUENCE</scope>
    <source>
        <strain evidence="2">NBRC 108216</strain>
    </source>
</reference>
<keyword evidence="1" id="KW-0812">Transmembrane</keyword>
<gene>
    <name evidence="2" type="ORF">GCM10007854_25750</name>
</gene>
<dbReference type="RefSeq" id="WP_284373363.1">
    <property type="nucleotide sequence ID" value="NZ_BSNJ01000005.1"/>
</dbReference>
<proteinExistence type="predicted"/>
<accession>A0ABQ5V4L7</accession>
<dbReference type="EMBL" id="BSNJ01000005">
    <property type="protein sequence ID" value="GLQ21620.1"/>
    <property type="molecule type" value="Genomic_DNA"/>
</dbReference>
<keyword evidence="1" id="KW-1133">Transmembrane helix</keyword>
<sequence>MFGLVRNIVLIFLILSVAYVILSVTARFKHRRELEAEFDALPDIRRQVMDRDQFIAEGMKAYVRSYRPKLFLGVFIIPSIVIFGLVWLAQYG</sequence>
<feature type="transmembrane region" description="Helical" evidence="1">
    <location>
        <begin position="70"/>
        <end position="89"/>
    </location>
</feature>